<dbReference type="EMBL" id="JALJOQ010000163">
    <property type="protein sequence ID" value="KAK9792492.1"/>
    <property type="molecule type" value="Genomic_DNA"/>
</dbReference>
<name>A0AAW1NSA6_9CHLO</name>
<gene>
    <name evidence="2" type="ORF">WJX73_008420</name>
</gene>
<protein>
    <submittedName>
        <fullName evidence="2">Uncharacterized protein</fullName>
    </submittedName>
</protein>
<sequence length="591" mass="62815">MLQAATPEVGLSLVSTQLEDGKEDLQGLLLDAMRGEKSALRTLDKALAKNGLKSRGLRIQRSITEHSVRATQLELRSEKTANHKEEAELSGKCVQAVYDYHLALKDLEHWKWQASMTQLKLSAAQEVLGLLTSHHGVVLGECKSLQEELKTRETECHRLRVQLSEARQDASSAKSLLQQQNAASDARLKAEQSKRANAEEQVAQKMYAEKDLRAQLKDAHVAQGRNEAGRAAAVQQHKEAEGKLQRAVAECERLSKQIALLQAQADLSNTQQKDAAVARPAAAGKSKAVKRSKGGKTAADATAQQEPVIEPVEADSARRPKAARSSLPGGKAAAKGLPEHSAGQSGPVSVAPLEKLKGEGRPTRAARQAATPRPAQADPAVQAPKPASQVLPVAEPSSRRRSLRGSKAQETAEVPVERPEAQVEQGAHDAAPSHTMGQGAATAPQPFQREPEASTGSKLARPKGKSKLALTAVWGETSTPAHGDAQAEPEASGQAKPASKFAAAPLQALNPGVVEAARQRAQAPNMRPPRPTHSGQTVGVRRSQTDIGDSLAKKRKLAPAPQAGAGFDTIPVDILLGTSNGRPLQAPKLRK</sequence>
<accession>A0AAW1NSA6</accession>
<keyword evidence="3" id="KW-1185">Reference proteome</keyword>
<feature type="compositionally biased region" description="Polar residues" evidence="1">
    <location>
        <begin position="171"/>
        <end position="183"/>
    </location>
</feature>
<evidence type="ECO:0000313" key="3">
    <source>
        <dbReference type="Proteomes" id="UP001465755"/>
    </source>
</evidence>
<evidence type="ECO:0000256" key="1">
    <source>
        <dbReference type="SAM" id="MobiDB-lite"/>
    </source>
</evidence>
<feature type="compositionally biased region" description="Basic and acidic residues" evidence="1">
    <location>
        <begin position="186"/>
        <end position="198"/>
    </location>
</feature>
<comment type="caution">
    <text evidence="2">The sequence shown here is derived from an EMBL/GenBank/DDBJ whole genome shotgun (WGS) entry which is preliminary data.</text>
</comment>
<dbReference type="Proteomes" id="UP001465755">
    <property type="component" value="Unassembled WGS sequence"/>
</dbReference>
<feature type="compositionally biased region" description="Low complexity" evidence="1">
    <location>
        <begin position="363"/>
        <end position="380"/>
    </location>
</feature>
<feature type="region of interest" description="Disordered" evidence="1">
    <location>
        <begin position="516"/>
        <end position="567"/>
    </location>
</feature>
<reference evidence="2 3" key="1">
    <citation type="journal article" date="2024" name="Nat. Commun.">
        <title>Phylogenomics reveals the evolutionary origins of lichenization in chlorophyte algae.</title>
        <authorList>
            <person name="Puginier C."/>
            <person name="Libourel C."/>
            <person name="Otte J."/>
            <person name="Skaloud P."/>
            <person name="Haon M."/>
            <person name="Grisel S."/>
            <person name="Petersen M."/>
            <person name="Berrin J.G."/>
            <person name="Delaux P.M."/>
            <person name="Dal Grande F."/>
            <person name="Keller J."/>
        </authorList>
    </citation>
    <scope>NUCLEOTIDE SEQUENCE [LARGE SCALE GENOMIC DNA]</scope>
    <source>
        <strain evidence="2 3">SAG 2036</strain>
    </source>
</reference>
<feature type="region of interest" description="Disordered" evidence="1">
    <location>
        <begin position="171"/>
        <end position="201"/>
    </location>
</feature>
<organism evidence="2 3">
    <name type="scientific">Symbiochloris irregularis</name>
    <dbReference type="NCBI Taxonomy" id="706552"/>
    <lineage>
        <taxon>Eukaryota</taxon>
        <taxon>Viridiplantae</taxon>
        <taxon>Chlorophyta</taxon>
        <taxon>core chlorophytes</taxon>
        <taxon>Trebouxiophyceae</taxon>
        <taxon>Trebouxiales</taxon>
        <taxon>Trebouxiaceae</taxon>
        <taxon>Symbiochloris</taxon>
    </lineage>
</organism>
<proteinExistence type="predicted"/>
<evidence type="ECO:0000313" key="2">
    <source>
        <dbReference type="EMBL" id="KAK9792492.1"/>
    </source>
</evidence>
<feature type="region of interest" description="Disordered" evidence="1">
    <location>
        <begin position="269"/>
        <end position="502"/>
    </location>
</feature>
<dbReference type="AlphaFoldDB" id="A0AAW1NSA6"/>